<feature type="region of interest" description="Disordered" evidence="1">
    <location>
        <begin position="141"/>
        <end position="234"/>
    </location>
</feature>
<dbReference type="GeneID" id="98142337"/>
<name>A0ABR4L8R2_9EURO</name>
<dbReference type="RefSeq" id="XP_070880812.1">
    <property type="nucleotide sequence ID" value="XM_071027265.1"/>
</dbReference>
<sequence>MEGHYQYPQFDAFHGPDPLPFEHGFRLYAPDDGHAIETSVPNAMISFSSAPDAAAKGAVHLSAFDALRYPPPPSAVEFSSWHHVSAFDGSVRSISPQTDSQSSQCLSALPYDDAMSCSSGFASSPSPSYHDPVPLALYEQEPVSASSEPSPSMMEGPSPYTVYSSQPPIEYASPTSSSSSSSNESSNRPGRTASSRKRSKRTTGVQKRSKPQKKTPARSSKSRANPDTTSKSTAKKLTDRRFECCFARYGCTITFPSKNEWKRHVSSQHIQLGFYRCDVDRCSLNNIKHQDPSHSPTPSSPRNTQPQTPTLLVNDFNRKDLFVQHQRRMHAPWVVSKNRSKQSVSEEERNAFEASLEKVSKRCWKQLRFPPTFNRCGFCAMEFHGQDAWKERMEHVARHFEKADPGPQEEDVPLREWAAEQGIIRFVNGAWKLATLCGN</sequence>
<feature type="compositionally biased region" description="Low complexity" evidence="1">
    <location>
        <begin position="141"/>
        <end position="159"/>
    </location>
</feature>
<comment type="caution">
    <text evidence="2">The sequence shown here is derived from an EMBL/GenBank/DDBJ whole genome shotgun (WGS) entry which is preliminary data.</text>
</comment>
<dbReference type="PANTHER" id="PTHR23225">
    <property type="entry name" value="ZINC FINGER PROTEIN"/>
    <property type="match status" value="1"/>
</dbReference>
<evidence type="ECO:0000313" key="2">
    <source>
        <dbReference type="EMBL" id="KAL2860918.1"/>
    </source>
</evidence>
<evidence type="ECO:0008006" key="4">
    <source>
        <dbReference type="Google" id="ProtNLM"/>
    </source>
</evidence>
<protein>
    <recommendedName>
        <fullName evidence="4">C2H2 finger domain protein</fullName>
    </recommendedName>
</protein>
<dbReference type="Proteomes" id="UP001610432">
    <property type="component" value="Unassembled WGS sequence"/>
</dbReference>
<evidence type="ECO:0000256" key="1">
    <source>
        <dbReference type="SAM" id="MobiDB-lite"/>
    </source>
</evidence>
<dbReference type="InterPro" id="IPR039970">
    <property type="entry name" value="TF_Grauzone"/>
</dbReference>
<feature type="compositionally biased region" description="Polar residues" evidence="1">
    <location>
        <begin position="217"/>
        <end position="232"/>
    </location>
</feature>
<feature type="compositionally biased region" description="Basic residues" evidence="1">
    <location>
        <begin position="194"/>
        <end position="216"/>
    </location>
</feature>
<organism evidence="2 3">
    <name type="scientific">Aspergillus lucknowensis</name>
    <dbReference type="NCBI Taxonomy" id="176173"/>
    <lineage>
        <taxon>Eukaryota</taxon>
        <taxon>Fungi</taxon>
        <taxon>Dikarya</taxon>
        <taxon>Ascomycota</taxon>
        <taxon>Pezizomycotina</taxon>
        <taxon>Eurotiomycetes</taxon>
        <taxon>Eurotiomycetidae</taxon>
        <taxon>Eurotiales</taxon>
        <taxon>Aspergillaceae</taxon>
        <taxon>Aspergillus</taxon>
        <taxon>Aspergillus subgen. Nidulantes</taxon>
    </lineage>
</organism>
<feature type="compositionally biased region" description="Low complexity" evidence="1">
    <location>
        <begin position="176"/>
        <end position="193"/>
    </location>
</feature>
<feature type="region of interest" description="Disordered" evidence="1">
    <location>
        <begin position="287"/>
        <end position="310"/>
    </location>
</feature>
<evidence type="ECO:0000313" key="3">
    <source>
        <dbReference type="Proteomes" id="UP001610432"/>
    </source>
</evidence>
<proteinExistence type="predicted"/>
<gene>
    <name evidence="2" type="ORF">BJX67DRAFT_318031</name>
</gene>
<dbReference type="PANTHER" id="PTHR23225:SF2">
    <property type="entry name" value="AT09679P-RELATED"/>
    <property type="match status" value="1"/>
</dbReference>
<dbReference type="EMBL" id="JBFXLQ010000079">
    <property type="protein sequence ID" value="KAL2860918.1"/>
    <property type="molecule type" value="Genomic_DNA"/>
</dbReference>
<keyword evidence="3" id="KW-1185">Reference proteome</keyword>
<reference evidence="2 3" key="1">
    <citation type="submission" date="2024-07" db="EMBL/GenBank/DDBJ databases">
        <title>Section-level genome sequencing and comparative genomics of Aspergillus sections Usti and Cavernicolus.</title>
        <authorList>
            <consortium name="Lawrence Berkeley National Laboratory"/>
            <person name="Nybo J.L."/>
            <person name="Vesth T.C."/>
            <person name="Theobald S."/>
            <person name="Frisvad J.C."/>
            <person name="Larsen T.O."/>
            <person name="Kjaerboelling I."/>
            <person name="Rothschild-Mancinelli K."/>
            <person name="Lyhne E.K."/>
            <person name="Kogle M.E."/>
            <person name="Barry K."/>
            <person name="Clum A."/>
            <person name="Na H."/>
            <person name="Ledsgaard L."/>
            <person name="Lin J."/>
            <person name="Lipzen A."/>
            <person name="Kuo A."/>
            <person name="Riley R."/>
            <person name="Mondo S."/>
            <person name="Labutti K."/>
            <person name="Haridas S."/>
            <person name="Pangalinan J."/>
            <person name="Salamov A.A."/>
            <person name="Simmons B.A."/>
            <person name="Magnuson J.K."/>
            <person name="Chen J."/>
            <person name="Drula E."/>
            <person name="Henrissat B."/>
            <person name="Wiebenga A."/>
            <person name="Lubbers R.J."/>
            <person name="Gomes A.C."/>
            <person name="Macurrencykelacurrency M.R."/>
            <person name="Stajich J."/>
            <person name="Grigoriev I.V."/>
            <person name="Mortensen U.H."/>
            <person name="De Vries R.P."/>
            <person name="Baker S.E."/>
            <person name="Andersen M.R."/>
        </authorList>
    </citation>
    <scope>NUCLEOTIDE SEQUENCE [LARGE SCALE GENOMIC DNA]</scope>
    <source>
        <strain evidence="2 3">CBS 449.75</strain>
    </source>
</reference>
<accession>A0ABR4L8R2</accession>